<accession>A0A9W7EFE7</accession>
<proteinExistence type="predicted"/>
<dbReference type="EMBL" id="BRXY01000231">
    <property type="protein sequence ID" value="GMH79159.1"/>
    <property type="molecule type" value="Genomic_DNA"/>
</dbReference>
<name>A0A9W7EFE7_9STRA</name>
<dbReference type="OrthoDB" id="5949092at2759"/>
<dbReference type="AlphaFoldDB" id="A0A9W7EFE7"/>
<sequence length="153" mass="16373">MISLLNLLHGDGVEDHFLVYASNGLKSDFGGHDNHHIGNIYAYVGSGTWGSGMCMANGAAQLEGHEDLYQNNLCVLSEGGDYASYNEPHISLPIMGDNDVYVLSEDDVGAVGVNGVAVADFQNIYPGVDDGSTVQLLEDWEIIIDKARALLSL</sequence>
<gene>
    <name evidence="1" type="ORF">TrST_g6971</name>
</gene>
<keyword evidence="2" id="KW-1185">Reference proteome</keyword>
<reference evidence="2" key="1">
    <citation type="journal article" date="2023" name="Commun. Biol.">
        <title>Genome analysis of Parmales, the sister group of diatoms, reveals the evolutionary specialization of diatoms from phago-mixotrophs to photoautotrophs.</title>
        <authorList>
            <person name="Ban H."/>
            <person name="Sato S."/>
            <person name="Yoshikawa S."/>
            <person name="Yamada K."/>
            <person name="Nakamura Y."/>
            <person name="Ichinomiya M."/>
            <person name="Sato N."/>
            <person name="Blanc-Mathieu R."/>
            <person name="Endo H."/>
            <person name="Kuwata A."/>
            <person name="Ogata H."/>
        </authorList>
    </citation>
    <scope>NUCLEOTIDE SEQUENCE [LARGE SCALE GENOMIC DNA]</scope>
    <source>
        <strain evidence="2">NIES 3701</strain>
    </source>
</reference>
<comment type="caution">
    <text evidence="1">The sequence shown here is derived from an EMBL/GenBank/DDBJ whole genome shotgun (WGS) entry which is preliminary data.</text>
</comment>
<organism evidence="1 2">
    <name type="scientific">Triparma strigata</name>
    <dbReference type="NCBI Taxonomy" id="1606541"/>
    <lineage>
        <taxon>Eukaryota</taxon>
        <taxon>Sar</taxon>
        <taxon>Stramenopiles</taxon>
        <taxon>Ochrophyta</taxon>
        <taxon>Bolidophyceae</taxon>
        <taxon>Parmales</taxon>
        <taxon>Triparmaceae</taxon>
        <taxon>Triparma</taxon>
    </lineage>
</organism>
<evidence type="ECO:0000313" key="2">
    <source>
        <dbReference type="Proteomes" id="UP001165085"/>
    </source>
</evidence>
<protein>
    <submittedName>
        <fullName evidence="1">Uncharacterized protein</fullName>
    </submittedName>
</protein>
<dbReference type="Proteomes" id="UP001165085">
    <property type="component" value="Unassembled WGS sequence"/>
</dbReference>
<evidence type="ECO:0000313" key="1">
    <source>
        <dbReference type="EMBL" id="GMH79159.1"/>
    </source>
</evidence>